<proteinExistence type="predicted"/>
<keyword evidence="2" id="KW-1185">Reference proteome</keyword>
<accession>E3NM12</accession>
<dbReference type="OrthoDB" id="5851039at2759"/>
<dbReference type="HOGENOM" id="CLU_1929464_0_0_1"/>
<dbReference type="FunCoup" id="E3NM12">
    <property type="interactions" value="14"/>
</dbReference>
<dbReference type="AlphaFoldDB" id="E3NM12"/>
<sequence length="122" mass="12634">MMIPMTSGCLQTVPGGTPNPTDCCPVVNLRDTPSDLPDGIRSASYNIGNCRTVATITCSTSDNIDLQAGITGNGEAFLDYALNTVSVQLQCSGGAWTFTRDGSTITLQTVECVLTNPPTSGG</sequence>
<evidence type="ECO:0000313" key="1">
    <source>
        <dbReference type="EMBL" id="EFP06455.1"/>
    </source>
</evidence>
<reference evidence="1" key="1">
    <citation type="submission" date="2007-07" db="EMBL/GenBank/DDBJ databases">
        <title>PCAP assembly of the Caenorhabditis remanei genome.</title>
        <authorList>
            <consortium name="The Caenorhabditis remanei Sequencing Consortium"/>
            <person name="Wilson R.K."/>
        </authorList>
    </citation>
    <scope>NUCLEOTIDE SEQUENCE [LARGE SCALE GENOMIC DNA]</scope>
    <source>
        <strain evidence="1">PB4641</strain>
    </source>
</reference>
<dbReference type="EMBL" id="DS268967">
    <property type="protein sequence ID" value="EFP06455.1"/>
    <property type="molecule type" value="Genomic_DNA"/>
</dbReference>
<dbReference type="Proteomes" id="UP000008281">
    <property type="component" value="Unassembled WGS sequence"/>
</dbReference>
<name>E3NM12_CAERE</name>
<gene>
    <name evidence="1" type="ORF">CRE_01438</name>
</gene>
<organism evidence="2">
    <name type="scientific">Caenorhabditis remanei</name>
    <name type="common">Caenorhabditis vulgaris</name>
    <dbReference type="NCBI Taxonomy" id="31234"/>
    <lineage>
        <taxon>Eukaryota</taxon>
        <taxon>Metazoa</taxon>
        <taxon>Ecdysozoa</taxon>
        <taxon>Nematoda</taxon>
        <taxon>Chromadorea</taxon>
        <taxon>Rhabditida</taxon>
        <taxon>Rhabditina</taxon>
        <taxon>Rhabditomorpha</taxon>
        <taxon>Rhabditoidea</taxon>
        <taxon>Rhabditidae</taxon>
        <taxon>Peloderinae</taxon>
        <taxon>Caenorhabditis</taxon>
    </lineage>
</organism>
<evidence type="ECO:0000313" key="2">
    <source>
        <dbReference type="Proteomes" id="UP000008281"/>
    </source>
</evidence>
<protein>
    <submittedName>
        <fullName evidence="1">Uncharacterized protein</fullName>
    </submittedName>
</protein>